<gene>
    <name evidence="4" type="ORF">CNMCM6106_007967</name>
</gene>
<feature type="compositionally biased region" description="Polar residues" evidence="1">
    <location>
        <begin position="533"/>
        <end position="551"/>
    </location>
</feature>
<evidence type="ECO:0000256" key="2">
    <source>
        <dbReference type="SAM" id="Phobius"/>
    </source>
</evidence>
<feature type="region of interest" description="Disordered" evidence="1">
    <location>
        <begin position="196"/>
        <end position="233"/>
    </location>
</feature>
<accession>A0A8H6UN50</accession>
<keyword evidence="2" id="KW-0812">Transmembrane</keyword>
<proteinExistence type="predicted"/>
<feature type="domain" description="FHA" evidence="3">
    <location>
        <begin position="33"/>
        <end position="94"/>
    </location>
</feature>
<dbReference type="Pfam" id="PF00498">
    <property type="entry name" value="FHA"/>
    <property type="match status" value="1"/>
</dbReference>
<feature type="transmembrane region" description="Helical" evidence="2">
    <location>
        <begin position="705"/>
        <end position="730"/>
    </location>
</feature>
<feature type="region of interest" description="Disordered" evidence="1">
    <location>
        <begin position="418"/>
        <end position="458"/>
    </location>
</feature>
<feature type="region of interest" description="Disordered" evidence="1">
    <location>
        <begin position="303"/>
        <end position="341"/>
    </location>
</feature>
<evidence type="ECO:0000313" key="4">
    <source>
        <dbReference type="EMBL" id="KAF7160512.1"/>
    </source>
</evidence>
<dbReference type="AlphaFoldDB" id="A0A8H6UN50"/>
<evidence type="ECO:0000313" key="5">
    <source>
        <dbReference type="Proteomes" id="UP000662466"/>
    </source>
</evidence>
<dbReference type="SMART" id="SM00240">
    <property type="entry name" value="FHA"/>
    <property type="match status" value="1"/>
</dbReference>
<dbReference type="InterPro" id="IPR000253">
    <property type="entry name" value="FHA_dom"/>
</dbReference>
<protein>
    <recommendedName>
        <fullName evidence="3">FHA domain-containing protein</fullName>
    </recommendedName>
</protein>
<dbReference type="PROSITE" id="PS50006">
    <property type="entry name" value="FHA_DOMAIN"/>
    <property type="match status" value="1"/>
</dbReference>
<reference evidence="4" key="1">
    <citation type="submission" date="2020-06" db="EMBL/GenBank/DDBJ databases">
        <title>Draft genome sequences of strains closely related to Aspergillus parafelis and Aspergillus hiratsukae.</title>
        <authorList>
            <person name="Dos Santos R.A.C."/>
            <person name="Rivero-Menendez O."/>
            <person name="Steenwyk J.L."/>
            <person name="Mead M.E."/>
            <person name="Goldman G.H."/>
            <person name="Alastruey-Izquierdo A."/>
            <person name="Rokas A."/>
        </authorList>
    </citation>
    <scope>NUCLEOTIDE SEQUENCE</scope>
    <source>
        <strain evidence="4">CNM-CM6106</strain>
    </source>
</reference>
<dbReference type="GO" id="GO:0005737">
    <property type="term" value="C:cytoplasm"/>
    <property type="evidence" value="ECO:0007669"/>
    <property type="project" value="TreeGrafter"/>
</dbReference>
<feature type="compositionally biased region" description="Polar residues" evidence="1">
    <location>
        <begin position="445"/>
        <end position="457"/>
    </location>
</feature>
<feature type="region of interest" description="Disordered" evidence="1">
    <location>
        <begin position="678"/>
        <end position="702"/>
    </location>
</feature>
<dbReference type="Gene3D" id="2.60.200.20">
    <property type="match status" value="1"/>
</dbReference>
<dbReference type="Proteomes" id="UP000662466">
    <property type="component" value="Unassembled WGS sequence"/>
</dbReference>
<dbReference type="PANTHER" id="PTHR15715">
    <property type="entry name" value="CENTROSOMAL PROTEIN OF 170 KDA"/>
    <property type="match status" value="1"/>
</dbReference>
<name>A0A8H6UN50_9EURO</name>
<dbReference type="SUPFAM" id="SSF49879">
    <property type="entry name" value="SMAD/FHA domain"/>
    <property type="match status" value="1"/>
</dbReference>
<dbReference type="InterPro" id="IPR008984">
    <property type="entry name" value="SMAD_FHA_dom_sf"/>
</dbReference>
<feature type="compositionally biased region" description="Acidic residues" evidence="1">
    <location>
        <begin position="324"/>
        <end position="337"/>
    </location>
</feature>
<keyword evidence="2" id="KW-1133">Transmembrane helix</keyword>
<feature type="region of interest" description="Disordered" evidence="1">
    <location>
        <begin position="533"/>
        <end position="576"/>
    </location>
</feature>
<keyword evidence="2" id="KW-0472">Membrane</keyword>
<comment type="caution">
    <text evidence="4">The sequence shown here is derived from an EMBL/GenBank/DDBJ whole genome shotgun (WGS) entry which is preliminary data.</text>
</comment>
<evidence type="ECO:0000256" key="1">
    <source>
        <dbReference type="SAM" id="MobiDB-lite"/>
    </source>
</evidence>
<dbReference type="PANTHER" id="PTHR15715:SF37">
    <property type="entry name" value="LD47843P"/>
    <property type="match status" value="1"/>
</dbReference>
<sequence>MPDKQAVVTLYPLFQPDVLPFRSLTFAPDTDVVQIGRASKREAKGLVPAHHNALFESRVMSREHAQLRACFGKKEIYIRDNGSMHGTWVNCKKIPADKDVPIHSGDVVIFGTEVIRGEDTYPPMRVRCECQWFDLEYVACVVLLSPPGSFTNTVNVGSEGASNSRKAQDNLKTNTFCVPDDDDEVIEIVDEAQLDSASTGSYVPDDADVCSDSDHHQSAGNSTPMTSPPKKDVSVELVENKSSAPASDIQSHVIRSQQSPIDLDEENIDHPLVTPRMTPPFVEDAYEGSYAGMADDMGGTDYAPDAEPAHTGYSRGASATGSDLWEESEEQEDSDDDLISHSSVSVDTDGFVIEAEAMSSNVPSTSVVYESLVAVGVSKGAESQEENRWLPAQNDAPCPIAVTSNEQVSLQPAPETLNSWKSTANEDSTESTPVKFGWSPIPQPVGTSDPASRSSGRSLDHSLACFHHTTSPPGGEECWPHVGYHPIDPPLTGRESNDRDAPYTDGPFVNSQAHAAFREFEKGNKIHSTVATMNTDQPSQEQRPNEVQSQEESSRVDVQTKPHLISSMASSGATRDSNTRLSIADIVDTSAWAATCGANPSRKRKAADMASDSEELDHGLARRFPHLTSISISDLENPESFLSPESFSQDAQPQVPPVDLDSSLSHLTRLHTVAKTQNFNDAPEAAAPESERPSKRQRVSDAGSFGSHVASALLGAMVGGLGTVALLASLPTDYFA</sequence>
<dbReference type="InterPro" id="IPR051176">
    <property type="entry name" value="Cent_Immune-Sig_Mod"/>
</dbReference>
<feature type="compositionally biased region" description="Polar residues" evidence="1">
    <location>
        <begin position="567"/>
        <end position="576"/>
    </location>
</feature>
<evidence type="ECO:0000259" key="3">
    <source>
        <dbReference type="PROSITE" id="PS50006"/>
    </source>
</evidence>
<organism evidence="4 5">
    <name type="scientific">Aspergillus hiratsukae</name>
    <dbReference type="NCBI Taxonomy" id="1194566"/>
    <lineage>
        <taxon>Eukaryota</taxon>
        <taxon>Fungi</taxon>
        <taxon>Dikarya</taxon>
        <taxon>Ascomycota</taxon>
        <taxon>Pezizomycotina</taxon>
        <taxon>Eurotiomycetes</taxon>
        <taxon>Eurotiomycetidae</taxon>
        <taxon>Eurotiales</taxon>
        <taxon>Aspergillaceae</taxon>
        <taxon>Aspergillus</taxon>
        <taxon>Aspergillus subgen. Fumigati</taxon>
    </lineage>
</organism>
<dbReference type="EMBL" id="JACBAF010002260">
    <property type="protein sequence ID" value="KAF7160512.1"/>
    <property type="molecule type" value="Genomic_DNA"/>
</dbReference>
<feature type="compositionally biased region" description="Polar residues" evidence="1">
    <location>
        <begin position="418"/>
        <end position="432"/>
    </location>
</feature>